<feature type="transmembrane region" description="Helical" evidence="2">
    <location>
        <begin position="52"/>
        <end position="73"/>
    </location>
</feature>
<accession>A0A512D9Z3</accession>
<evidence type="ECO:0000256" key="1">
    <source>
        <dbReference type="SAM" id="MobiDB-lite"/>
    </source>
</evidence>
<protein>
    <submittedName>
        <fullName evidence="3">Uncharacterized protein</fullName>
    </submittedName>
</protein>
<keyword evidence="2" id="KW-0812">Transmembrane</keyword>
<keyword evidence="4" id="KW-1185">Reference proteome</keyword>
<dbReference type="AlphaFoldDB" id="A0A512D9Z3"/>
<feature type="compositionally biased region" description="Basic residues" evidence="1">
    <location>
        <begin position="101"/>
        <end position="112"/>
    </location>
</feature>
<evidence type="ECO:0000256" key="2">
    <source>
        <dbReference type="SAM" id="Phobius"/>
    </source>
</evidence>
<feature type="region of interest" description="Disordered" evidence="1">
    <location>
        <begin position="101"/>
        <end position="144"/>
    </location>
</feature>
<keyword evidence="2" id="KW-1133">Transmembrane helix</keyword>
<evidence type="ECO:0000313" key="4">
    <source>
        <dbReference type="Proteomes" id="UP000321181"/>
    </source>
</evidence>
<evidence type="ECO:0000313" key="3">
    <source>
        <dbReference type="EMBL" id="GEO33302.1"/>
    </source>
</evidence>
<reference evidence="3 4" key="1">
    <citation type="submission" date="2019-07" db="EMBL/GenBank/DDBJ databases">
        <title>Whole genome shotgun sequence of Cellulomonas aerilata NBRC 106308.</title>
        <authorList>
            <person name="Hosoyama A."/>
            <person name="Uohara A."/>
            <person name="Ohji S."/>
            <person name="Ichikawa N."/>
        </authorList>
    </citation>
    <scope>NUCLEOTIDE SEQUENCE [LARGE SCALE GENOMIC DNA]</scope>
    <source>
        <strain evidence="3 4">NBRC 106308</strain>
    </source>
</reference>
<sequence length="144" mass="16008">MRLPDDDEIYDVDQTYLGPPGRYIGRFRYRAILVGPVVFLVGLVTINQSGIGYSLLSVGLLAIGTAWLTGWFVDHTSQERPVGVLIQTFAHELTARRAVTKGRRSRPTRAFRARTSEIGAPHPLPSGRRRWRSYANRAAASKGS</sequence>
<dbReference type="Proteomes" id="UP000321181">
    <property type="component" value="Unassembled WGS sequence"/>
</dbReference>
<gene>
    <name evidence="3" type="ORF">CAE01nite_10270</name>
</gene>
<name>A0A512D9Z3_9CELL</name>
<dbReference type="EMBL" id="BJYY01000007">
    <property type="protein sequence ID" value="GEO33302.1"/>
    <property type="molecule type" value="Genomic_DNA"/>
</dbReference>
<dbReference type="OrthoDB" id="4481052at2"/>
<keyword evidence="2" id="KW-0472">Membrane</keyword>
<dbReference type="RefSeq" id="WP_146900966.1">
    <property type="nucleotide sequence ID" value="NZ_BAAARM010000002.1"/>
</dbReference>
<comment type="caution">
    <text evidence="3">The sequence shown here is derived from an EMBL/GenBank/DDBJ whole genome shotgun (WGS) entry which is preliminary data.</text>
</comment>
<feature type="transmembrane region" description="Helical" evidence="2">
    <location>
        <begin position="27"/>
        <end position="46"/>
    </location>
</feature>
<organism evidence="3 4">
    <name type="scientific">Cellulomonas aerilata</name>
    <dbReference type="NCBI Taxonomy" id="515326"/>
    <lineage>
        <taxon>Bacteria</taxon>
        <taxon>Bacillati</taxon>
        <taxon>Actinomycetota</taxon>
        <taxon>Actinomycetes</taxon>
        <taxon>Micrococcales</taxon>
        <taxon>Cellulomonadaceae</taxon>
        <taxon>Cellulomonas</taxon>
    </lineage>
</organism>
<proteinExistence type="predicted"/>